<sequence>MLPKAVFFGELKGGRRNRGAPRKRFKDQLMRQLSLADIEESTWLHAALERDSWRSLTKASGDTFEAKRKSAAEDKRRRRKEKDEKKKMGQFLSNPFSKPRDLFYGQHEVGEATEEIVASLEDSGSLEKSVNANTKPVQDDCKKTVNGHRDMIAVKDFTINSLPEPYHKIDGIYNLTTCLIYLTVRIITKKVSSKRPEFVPNTDKECYPLYENRGNRHMGLGTGRICDVVEERGSKCTCKECKTKCKKSWTIKVFTATHVVFDDEEAEDMTCSLFYDDENKLKEIIKLTGFKKIWSDSGGDLCLLSTVTCNEELSKKLSAKIKEFNKCWSSLQNMHEKDKTQERLVILVSHPHGRAKRISFGFGIDIGRIQGHDFNKFVYSSPTCPGTSGGPVYVLGNNLYATEIVHGGALNDFTEIENIFKREPALVTKLFPSYQTGSSVIPLSFSSVYYTEDTSSEMATENSEELKILNIDPKFKFSNYSARWYPDFITNFIYSFNWFQNT</sequence>
<evidence type="ECO:0000313" key="3">
    <source>
        <dbReference type="RefSeq" id="XP_055866183.1"/>
    </source>
</evidence>
<dbReference type="RefSeq" id="XP_055866183.1">
    <property type="nucleotide sequence ID" value="XM_056010208.1"/>
</dbReference>
<dbReference type="InterPro" id="IPR009003">
    <property type="entry name" value="Peptidase_S1_PA"/>
</dbReference>
<gene>
    <name evidence="3" type="primary">LOC129922805</name>
</gene>
<protein>
    <submittedName>
        <fullName evidence="3">Uncharacterized protein LOC129922805 isoform X1</fullName>
    </submittedName>
</protein>
<dbReference type="AlphaFoldDB" id="A0A9W2YTX0"/>
<dbReference type="GeneID" id="129922805"/>
<reference evidence="3" key="1">
    <citation type="submission" date="2025-08" db="UniProtKB">
        <authorList>
            <consortium name="RefSeq"/>
        </authorList>
    </citation>
    <scope>IDENTIFICATION</scope>
</reference>
<evidence type="ECO:0000313" key="2">
    <source>
        <dbReference type="Proteomes" id="UP001165740"/>
    </source>
</evidence>
<proteinExistence type="predicted"/>
<dbReference type="Proteomes" id="UP001165740">
    <property type="component" value="Chromosome 14"/>
</dbReference>
<feature type="region of interest" description="Disordered" evidence="1">
    <location>
        <begin position="63"/>
        <end position="93"/>
    </location>
</feature>
<feature type="compositionally biased region" description="Basic and acidic residues" evidence="1">
    <location>
        <begin position="64"/>
        <end position="87"/>
    </location>
</feature>
<evidence type="ECO:0000256" key="1">
    <source>
        <dbReference type="SAM" id="MobiDB-lite"/>
    </source>
</evidence>
<accession>A0A9W2YTX0</accession>
<dbReference type="SUPFAM" id="SSF50494">
    <property type="entry name" value="Trypsin-like serine proteases"/>
    <property type="match status" value="1"/>
</dbReference>
<keyword evidence="2" id="KW-1185">Reference proteome</keyword>
<name>A0A9W2YTX0_BIOGL</name>
<organism evidence="2 3">
    <name type="scientific">Biomphalaria glabrata</name>
    <name type="common">Bloodfluke planorb</name>
    <name type="synonym">Freshwater snail</name>
    <dbReference type="NCBI Taxonomy" id="6526"/>
    <lineage>
        <taxon>Eukaryota</taxon>
        <taxon>Metazoa</taxon>
        <taxon>Spiralia</taxon>
        <taxon>Lophotrochozoa</taxon>
        <taxon>Mollusca</taxon>
        <taxon>Gastropoda</taxon>
        <taxon>Heterobranchia</taxon>
        <taxon>Euthyneura</taxon>
        <taxon>Panpulmonata</taxon>
        <taxon>Hygrophila</taxon>
        <taxon>Lymnaeoidea</taxon>
        <taxon>Planorbidae</taxon>
        <taxon>Biomphalaria</taxon>
    </lineage>
</organism>
<dbReference type="OrthoDB" id="6217307at2759"/>